<organism evidence="1 2">
    <name type="scientific">Citrobacter koseri</name>
    <name type="common">Citrobacter diversus</name>
    <dbReference type="NCBI Taxonomy" id="545"/>
    <lineage>
        <taxon>Bacteria</taxon>
        <taxon>Pseudomonadati</taxon>
        <taxon>Pseudomonadota</taxon>
        <taxon>Gammaproteobacteria</taxon>
        <taxon>Enterobacterales</taxon>
        <taxon>Enterobacteriaceae</taxon>
        <taxon>Citrobacter</taxon>
    </lineage>
</organism>
<evidence type="ECO:0000313" key="2">
    <source>
        <dbReference type="Proteomes" id="UP000251584"/>
    </source>
</evidence>
<gene>
    <name evidence="1" type="ORF">NCTC10786_03243</name>
</gene>
<protein>
    <submittedName>
        <fullName evidence="1">Uncharacterized protein</fullName>
    </submittedName>
</protein>
<dbReference type="Proteomes" id="UP000251584">
    <property type="component" value="Unassembled WGS sequence"/>
</dbReference>
<sequence>MQRYALVGEMVQFLLRTNLIGWTRFGTLAIKELHVWYKAGGIDADAVDEYMDLELRRMLSDRFLMLDTIVD</sequence>
<proteinExistence type="predicted"/>
<reference evidence="1 2" key="1">
    <citation type="submission" date="2018-06" db="EMBL/GenBank/DDBJ databases">
        <authorList>
            <consortium name="Pathogen Informatics"/>
            <person name="Doyle S."/>
        </authorList>
    </citation>
    <scope>NUCLEOTIDE SEQUENCE [LARGE SCALE GENOMIC DNA]</scope>
    <source>
        <strain evidence="1 2">NCTC10786</strain>
    </source>
</reference>
<name>A0A2X2VF27_CITKO</name>
<dbReference type="AlphaFoldDB" id="A0A2X2VF27"/>
<accession>A0A2X2VF27</accession>
<evidence type="ECO:0000313" key="1">
    <source>
        <dbReference type="EMBL" id="SQB29512.1"/>
    </source>
</evidence>
<dbReference type="EMBL" id="UAVY01000004">
    <property type="protein sequence ID" value="SQB29512.1"/>
    <property type="molecule type" value="Genomic_DNA"/>
</dbReference>